<feature type="compositionally biased region" description="Polar residues" evidence="1">
    <location>
        <begin position="45"/>
        <end position="56"/>
    </location>
</feature>
<gene>
    <name evidence="2" type="ORF">AWZ03_007609</name>
</gene>
<comment type="caution">
    <text evidence="2">The sequence shown here is derived from an EMBL/GenBank/DDBJ whole genome shotgun (WGS) entry which is preliminary data.</text>
</comment>
<keyword evidence="3" id="KW-1185">Reference proteome</keyword>
<feature type="compositionally biased region" description="Basic residues" evidence="1">
    <location>
        <begin position="19"/>
        <end position="30"/>
    </location>
</feature>
<reference evidence="2 3" key="1">
    <citation type="journal article" date="2019" name="J. Hered.">
        <title>An Improved Genome Assembly for Drosophila navojoa, the Basal Species in the mojavensis Cluster.</title>
        <authorList>
            <person name="Vanderlinde T."/>
            <person name="Dupim E.G."/>
            <person name="Nazario-Yepiz N.O."/>
            <person name="Carvalho A.B."/>
        </authorList>
    </citation>
    <scope>NUCLEOTIDE SEQUENCE [LARGE SCALE GENOMIC DNA]</scope>
    <source>
        <strain evidence="2">Navoj_Jal97</strain>
        <tissue evidence="2">Whole organism</tissue>
    </source>
</reference>
<dbReference type="AlphaFoldDB" id="A0A484BB27"/>
<name>A0A484BB27_DRONA</name>
<accession>A0A484BB27</accession>
<dbReference type="Proteomes" id="UP000295192">
    <property type="component" value="Unassembled WGS sequence"/>
</dbReference>
<sequence length="137" mass="14997">MAASAINKTIAGAAGQGSKRQRQRLPRQQHRNSNSNSNSSSNNNCNKMWQTQQGSKHSQHEQLIFHINDINTTSSHSQSPRIGIASSSGWLRRCSNCSNSNSNSNGNGNGNCNCSSYQQQQRTTADGQQSNWRKSAC</sequence>
<dbReference type="EMBL" id="LSRL02000068">
    <property type="protein sequence ID" value="TDG45889.1"/>
    <property type="molecule type" value="Genomic_DNA"/>
</dbReference>
<protein>
    <submittedName>
        <fullName evidence="2">Uncharacterized protein</fullName>
    </submittedName>
</protein>
<evidence type="ECO:0000313" key="2">
    <source>
        <dbReference type="EMBL" id="TDG45889.1"/>
    </source>
</evidence>
<organism evidence="2 3">
    <name type="scientific">Drosophila navojoa</name>
    <name type="common">Fruit fly</name>
    <dbReference type="NCBI Taxonomy" id="7232"/>
    <lineage>
        <taxon>Eukaryota</taxon>
        <taxon>Metazoa</taxon>
        <taxon>Ecdysozoa</taxon>
        <taxon>Arthropoda</taxon>
        <taxon>Hexapoda</taxon>
        <taxon>Insecta</taxon>
        <taxon>Pterygota</taxon>
        <taxon>Neoptera</taxon>
        <taxon>Endopterygota</taxon>
        <taxon>Diptera</taxon>
        <taxon>Brachycera</taxon>
        <taxon>Muscomorpha</taxon>
        <taxon>Ephydroidea</taxon>
        <taxon>Drosophilidae</taxon>
        <taxon>Drosophila</taxon>
    </lineage>
</organism>
<evidence type="ECO:0000256" key="1">
    <source>
        <dbReference type="SAM" id="MobiDB-lite"/>
    </source>
</evidence>
<evidence type="ECO:0000313" key="3">
    <source>
        <dbReference type="Proteomes" id="UP000295192"/>
    </source>
</evidence>
<feature type="compositionally biased region" description="Low complexity" evidence="1">
    <location>
        <begin position="31"/>
        <end position="44"/>
    </location>
</feature>
<feature type="region of interest" description="Disordered" evidence="1">
    <location>
        <begin position="1"/>
        <end position="61"/>
    </location>
</feature>
<proteinExistence type="predicted"/>